<dbReference type="Proteomes" id="UP000062160">
    <property type="component" value="Unassembled WGS sequence"/>
</dbReference>
<dbReference type="RefSeq" id="WP_059031342.1">
    <property type="nucleotide sequence ID" value="NZ_DF976999.1"/>
</dbReference>
<accession>A0A0U9HC71</accession>
<sequence length="112" mass="12902">MDNDTLLKAMIAETASKIINNLSADNKEAILTNAVENILRDFRIGYQLEKTIEDEAIKFAKEYMQKPDVQRRLKEKAINAVEEVMDGLAQAISKKTEQVIRDNYIKWVKDKD</sequence>
<protein>
    <submittedName>
        <fullName evidence="1">Uncharacterized protein</fullName>
    </submittedName>
</protein>
<name>A0A0U9HC71_9FIRM</name>
<reference evidence="1" key="1">
    <citation type="journal article" date="2016" name="Genome Announc.">
        <title>Draft Genome Sequence of the Syntrophic Lactate-Degrading Bacterium Tepidanaerobacter syntrophicus JLT.</title>
        <authorList>
            <person name="Matsuura N."/>
            <person name="Ohashi A."/>
            <person name="Tourlousse D.M."/>
            <person name="Sekiguchi Y."/>
        </authorList>
    </citation>
    <scope>NUCLEOTIDE SEQUENCE [LARGE SCALE GENOMIC DNA]</scope>
    <source>
        <strain evidence="1">JL</strain>
    </source>
</reference>
<dbReference type="EMBL" id="DF976999">
    <property type="protein sequence ID" value="GAQ24237.1"/>
    <property type="molecule type" value="Genomic_DNA"/>
</dbReference>
<evidence type="ECO:0000313" key="2">
    <source>
        <dbReference type="Proteomes" id="UP000062160"/>
    </source>
</evidence>
<keyword evidence="2" id="KW-1185">Reference proteome</keyword>
<organism evidence="1">
    <name type="scientific">Tepidanaerobacter syntrophicus</name>
    <dbReference type="NCBI Taxonomy" id="224999"/>
    <lineage>
        <taxon>Bacteria</taxon>
        <taxon>Bacillati</taxon>
        <taxon>Bacillota</taxon>
        <taxon>Clostridia</taxon>
        <taxon>Thermosediminibacterales</taxon>
        <taxon>Tepidanaerobacteraceae</taxon>
        <taxon>Tepidanaerobacter</taxon>
    </lineage>
</organism>
<dbReference type="AlphaFoldDB" id="A0A0U9HC71"/>
<evidence type="ECO:0000313" key="1">
    <source>
        <dbReference type="EMBL" id="GAQ24237.1"/>
    </source>
</evidence>
<proteinExistence type="predicted"/>
<gene>
    <name evidence="1" type="ORF">TSYNT_563</name>
</gene>
<dbReference type="STRING" id="224999.GCA_001485475_00219"/>